<name>C1F5R3_ACIC5</name>
<dbReference type="HOGENOM" id="CLU_899012_0_0_0"/>
<dbReference type="Proteomes" id="UP000002207">
    <property type="component" value="Chromosome"/>
</dbReference>
<sequence length="309" mass="34324">MPSLWLRYLTAEKVALDNSSAPVCLLLRKWLMANTTTVDALQMREWIYERLKRGPFANSDLELAEVARSVYGKVYPDAPMRLMGAHEIPAFISDAVRGVIWGLIIQGIVVPGTGIGSGAGSPELPFFQVTEWGKTCLASGEFTPYDTGKYIERLRVKVPQVEPTLLLYLTESLDGFRGASYLGSAVMLGVSAETLLLSLRDAVNTALDSSAKQTKFSAETKGRPAKRIYDEIRKRLDPIMQTISRDLGKEDITAELTGIFDMIRKTRNDAGHPTGRRVEREEAFALLQLFPLYCDAGYAVIDWLAKNKI</sequence>
<dbReference type="eggNOG" id="ENOG5033NCT">
    <property type="taxonomic scope" value="Bacteria"/>
</dbReference>
<protein>
    <submittedName>
        <fullName evidence="1">Uncharacterized protein</fullName>
    </submittedName>
</protein>
<organism evidence="1 2">
    <name type="scientific">Acidobacterium capsulatum (strain ATCC 51196 / DSM 11244 / BCRC 80197 / JCM 7670 / NBRC 15755 / NCIMB 13165 / 161)</name>
    <dbReference type="NCBI Taxonomy" id="240015"/>
    <lineage>
        <taxon>Bacteria</taxon>
        <taxon>Pseudomonadati</taxon>
        <taxon>Acidobacteriota</taxon>
        <taxon>Terriglobia</taxon>
        <taxon>Terriglobales</taxon>
        <taxon>Acidobacteriaceae</taxon>
        <taxon>Acidobacterium</taxon>
    </lineage>
</organism>
<keyword evidence="2" id="KW-1185">Reference proteome</keyword>
<dbReference type="InParanoid" id="C1F5R3"/>
<dbReference type="AlphaFoldDB" id="C1F5R3"/>
<evidence type="ECO:0000313" key="1">
    <source>
        <dbReference type="EMBL" id="ACO34673.1"/>
    </source>
</evidence>
<proteinExistence type="predicted"/>
<dbReference type="KEGG" id="aca:ACP_3246"/>
<evidence type="ECO:0000313" key="2">
    <source>
        <dbReference type="Proteomes" id="UP000002207"/>
    </source>
</evidence>
<dbReference type="EMBL" id="CP001472">
    <property type="protein sequence ID" value="ACO34673.1"/>
    <property type="molecule type" value="Genomic_DNA"/>
</dbReference>
<dbReference type="STRING" id="240015.ACP_3246"/>
<gene>
    <name evidence="1" type="ordered locus">ACP_3246</name>
</gene>
<reference evidence="1 2" key="1">
    <citation type="journal article" date="2009" name="Appl. Environ. Microbiol.">
        <title>Three genomes from the phylum Acidobacteria provide insight into the lifestyles of these microorganisms in soils.</title>
        <authorList>
            <person name="Ward N.L."/>
            <person name="Challacombe J.F."/>
            <person name="Janssen P.H."/>
            <person name="Henrissat B."/>
            <person name="Coutinho P.M."/>
            <person name="Wu M."/>
            <person name="Xie G."/>
            <person name="Haft D.H."/>
            <person name="Sait M."/>
            <person name="Badger J."/>
            <person name="Barabote R.D."/>
            <person name="Bradley B."/>
            <person name="Brettin T.S."/>
            <person name="Brinkac L.M."/>
            <person name="Bruce D."/>
            <person name="Creasy T."/>
            <person name="Daugherty S.C."/>
            <person name="Davidsen T.M."/>
            <person name="DeBoy R.T."/>
            <person name="Detter J.C."/>
            <person name="Dodson R.J."/>
            <person name="Durkin A.S."/>
            <person name="Ganapathy A."/>
            <person name="Gwinn-Giglio M."/>
            <person name="Han C.S."/>
            <person name="Khouri H."/>
            <person name="Kiss H."/>
            <person name="Kothari S.P."/>
            <person name="Madupu R."/>
            <person name="Nelson K.E."/>
            <person name="Nelson W.C."/>
            <person name="Paulsen I."/>
            <person name="Penn K."/>
            <person name="Ren Q."/>
            <person name="Rosovitz M.J."/>
            <person name="Selengut J.D."/>
            <person name="Shrivastava S."/>
            <person name="Sullivan S.A."/>
            <person name="Tapia R."/>
            <person name="Thompson L.S."/>
            <person name="Watkins K.L."/>
            <person name="Yang Q."/>
            <person name="Yu C."/>
            <person name="Zafar N."/>
            <person name="Zhou L."/>
            <person name="Kuske C.R."/>
        </authorList>
    </citation>
    <scope>NUCLEOTIDE SEQUENCE [LARGE SCALE GENOMIC DNA]</scope>
    <source>
        <strain evidence="2">ATCC 51196 / DSM 11244 / BCRC 80197 / JCM 7670 / NBRC 15755 / NCIMB 13165 / 161</strain>
    </source>
</reference>
<accession>C1F5R3</accession>